<dbReference type="PANTHER" id="PTHR21256:SF2">
    <property type="entry name" value="HISTIDINE BIOSYNTHESIS TRIFUNCTIONAL PROTEIN"/>
    <property type="match status" value="1"/>
</dbReference>
<evidence type="ECO:0000256" key="12">
    <source>
        <dbReference type="RuleBase" id="RU004175"/>
    </source>
</evidence>
<feature type="binding site" evidence="11">
    <location>
        <position position="197"/>
    </location>
    <ligand>
        <name>NAD(+)</name>
        <dbReference type="ChEBI" id="CHEBI:57540"/>
    </ligand>
</feature>
<dbReference type="EMBL" id="PEBW01000008">
    <property type="protein sequence ID" value="PTQ50950.1"/>
    <property type="molecule type" value="Genomic_DNA"/>
</dbReference>
<evidence type="ECO:0000313" key="14">
    <source>
        <dbReference type="Proteomes" id="UP000244016"/>
    </source>
</evidence>
<dbReference type="PRINTS" id="PR00083">
    <property type="entry name" value="HOLDHDRGNASE"/>
</dbReference>
<dbReference type="EC" id="1.1.1.23" evidence="4"/>
<dbReference type="InterPro" id="IPR016161">
    <property type="entry name" value="Ald_DH/histidinol_DH"/>
</dbReference>
<dbReference type="PROSITE" id="PS00611">
    <property type="entry name" value="HISOL_DEHYDROGENASE"/>
    <property type="match status" value="1"/>
</dbReference>
<comment type="function">
    <text evidence="2">Catalyzes the sequential NAD-dependent oxidations of L-histidinol to L-histidinaldehyde and then to L-histidine.</text>
</comment>
<comment type="catalytic activity">
    <reaction evidence="8">
        <text>L-histidinol + 2 NAD(+) + H2O = L-histidine + 2 NADH + 3 H(+)</text>
        <dbReference type="Rhea" id="RHEA:20641"/>
        <dbReference type="ChEBI" id="CHEBI:15377"/>
        <dbReference type="ChEBI" id="CHEBI:15378"/>
        <dbReference type="ChEBI" id="CHEBI:57540"/>
        <dbReference type="ChEBI" id="CHEBI:57595"/>
        <dbReference type="ChEBI" id="CHEBI:57699"/>
        <dbReference type="ChEBI" id="CHEBI:57945"/>
        <dbReference type="EC" id="1.1.1.23"/>
    </reaction>
</comment>
<dbReference type="Pfam" id="PF00815">
    <property type="entry name" value="Histidinol_dh"/>
    <property type="match status" value="1"/>
</dbReference>
<evidence type="ECO:0000256" key="8">
    <source>
        <dbReference type="ARBA" id="ARBA00049489"/>
    </source>
</evidence>
<comment type="similarity">
    <text evidence="3 9 12">Belongs to the histidinol dehydrogenase family.</text>
</comment>
<dbReference type="PANTHER" id="PTHR21256">
    <property type="entry name" value="HISTIDINOL DEHYDROGENASE HDH"/>
    <property type="match status" value="1"/>
</dbReference>
<evidence type="ECO:0000313" key="13">
    <source>
        <dbReference type="EMBL" id="PTQ50950.1"/>
    </source>
</evidence>
<evidence type="ECO:0000256" key="2">
    <source>
        <dbReference type="ARBA" id="ARBA00003850"/>
    </source>
</evidence>
<feature type="binding site" evidence="11">
    <location>
        <position position="220"/>
    </location>
    <ligand>
        <name>NAD(+)</name>
        <dbReference type="ChEBI" id="CHEBI:57540"/>
    </ligand>
</feature>
<evidence type="ECO:0000256" key="11">
    <source>
        <dbReference type="PIRSR" id="PIRSR000099-2"/>
    </source>
</evidence>
<protein>
    <recommendedName>
        <fullName evidence="4">histidinol dehydrogenase</fullName>
        <ecNumber evidence="4">1.1.1.23</ecNumber>
    </recommendedName>
</protein>
<evidence type="ECO:0000256" key="3">
    <source>
        <dbReference type="ARBA" id="ARBA00010178"/>
    </source>
</evidence>
<keyword evidence="7 9" id="KW-0560">Oxidoreductase</keyword>
<dbReference type="InterPro" id="IPR001692">
    <property type="entry name" value="Histidinol_DH_CS"/>
</dbReference>
<reference evidence="13 14" key="1">
    <citation type="submission" date="2017-08" db="EMBL/GenBank/DDBJ databases">
        <title>Burning lignite coal seam in the remote Altai Mountains harbors a hydrogen-driven thermophilic microbial community.</title>
        <authorList>
            <person name="Kadnikov V.V."/>
            <person name="Mardanov A.V."/>
            <person name="Ivasenko D."/>
            <person name="Beletsky A.V."/>
            <person name="Karnachuk O.V."/>
            <person name="Ravin N.V."/>
        </authorList>
    </citation>
    <scope>NUCLEOTIDE SEQUENCE [LARGE SCALE GENOMIC DNA]</scope>
    <source>
        <strain evidence="13">AL31</strain>
    </source>
</reference>
<evidence type="ECO:0000256" key="5">
    <source>
        <dbReference type="ARBA" id="ARBA00022723"/>
    </source>
</evidence>
<dbReference type="GO" id="GO:0004399">
    <property type="term" value="F:histidinol dehydrogenase activity"/>
    <property type="evidence" value="ECO:0007669"/>
    <property type="project" value="UniProtKB-EC"/>
</dbReference>
<dbReference type="Proteomes" id="UP000244016">
    <property type="component" value="Unassembled WGS sequence"/>
</dbReference>
<dbReference type="SUPFAM" id="SSF53720">
    <property type="entry name" value="ALDH-like"/>
    <property type="match status" value="1"/>
</dbReference>
<evidence type="ECO:0000256" key="4">
    <source>
        <dbReference type="ARBA" id="ARBA00012965"/>
    </source>
</evidence>
<dbReference type="PIRSF" id="PIRSF000099">
    <property type="entry name" value="Histidinol_dh"/>
    <property type="match status" value="1"/>
</dbReference>
<comment type="cofactor">
    <cofactor evidence="1">
        <name>Zn(2+)</name>
        <dbReference type="ChEBI" id="CHEBI:29105"/>
    </cofactor>
</comment>
<feature type="active site" description="Proton acceptor" evidence="10">
    <location>
        <position position="335"/>
    </location>
</feature>
<evidence type="ECO:0000256" key="6">
    <source>
        <dbReference type="ARBA" id="ARBA00022833"/>
    </source>
</evidence>
<keyword evidence="6" id="KW-0862">Zinc</keyword>
<evidence type="ECO:0000256" key="9">
    <source>
        <dbReference type="PIRNR" id="PIRNR000099"/>
    </source>
</evidence>
<dbReference type="Gene3D" id="3.40.50.1980">
    <property type="entry name" value="Nitrogenase molybdenum iron protein domain"/>
    <property type="match status" value="2"/>
</dbReference>
<keyword evidence="5" id="KW-0479">Metal-binding</keyword>
<evidence type="ECO:0000256" key="1">
    <source>
        <dbReference type="ARBA" id="ARBA00001947"/>
    </source>
</evidence>
<dbReference type="InterPro" id="IPR012131">
    <property type="entry name" value="Hstdl_DH"/>
</dbReference>
<dbReference type="AlphaFoldDB" id="A0A2T5G440"/>
<feature type="binding site" evidence="11">
    <location>
        <position position="135"/>
    </location>
    <ligand>
        <name>NAD(+)</name>
        <dbReference type="ChEBI" id="CHEBI:57540"/>
    </ligand>
</feature>
<keyword evidence="11" id="KW-0520">NAD</keyword>
<gene>
    <name evidence="13" type="ORF">BLITH_1188</name>
</gene>
<comment type="caution">
    <text evidence="13">The sequence shown here is derived from an EMBL/GenBank/DDBJ whole genome shotgun (WGS) entry which is preliminary data.</text>
</comment>
<proteinExistence type="inferred from homology"/>
<evidence type="ECO:0000256" key="10">
    <source>
        <dbReference type="PIRSR" id="PIRSR000099-1"/>
    </source>
</evidence>
<sequence length="442" mass="47339">MLRIYAYAPGRESDPDFQRLLRRAEADIAATEETVRAILEDVRLRGDAALLEFTRRFDGVDLPEGRIRADEGEIAAQAERLRRERPDVREAIDTAAANIRRHHERQLPPPITWGEVVPGVFAGEKVTPIPSVALYVPRGKGSFPSVLLMLAVPARVAGVPKIAVFTPPNAEGTLDPAVAYAADLLGIREVYKVGGAQAVAAAAFGTESVPRFPKILGPGNRYVAQAKRLLYGSIDPGLPAGPSEALVLADASARPDWVARDLLVEAEHGPESAALLVTPSRKLAEAVAELLPELAESLPEPRRSFVRDVFAAYGGAVLTPDLETAFAFADLYAPEHLLLHVSDPMAAVFRLRNAGEILVGPHTTIPLGNFVVGVNAILPTGGAARWSSGVSVYDFLKRTSLAYVTPEGVRVLGPHAVAFADVEGFPAHLEAVRARLQEGNEG</sequence>
<name>A0A2T5G440_9BACL</name>
<dbReference type="Gene3D" id="1.20.5.1300">
    <property type="match status" value="1"/>
</dbReference>
<dbReference type="FunFam" id="3.40.50.1980:FF:000001">
    <property type="entry name" value="Histidinol dehydrogenase"/>
    <property type="match status" value="1"/>
</dbReference>
<dbReference type="InterPro" id="IPR022695">
    <property type="entry name" value="Histidinol_DH_monofunct"/>
</dbReference>
<feature type="active site" description="Proton acceptor" evidence="10">
    <location>
        <position position="336"/>
    </location>
</feature>
<accession>A0A2T5G440</accession>
<evidence type="ECO:0000256" key="7">
    <source>
        <dbReference type="ARBA" id="ARBA00023002"/>
    </source>
</evidence>
<organism evidence="13 14">
    <name type="scientific">Brockia lithotrophica</name>
    <dbReference type="NCBI Taxonomy" id="933949"/>
    <lineage>
        <taxon>Bacteria</taxon>
        <taxon>Bacillati</taxon>
        <taxon>Bacillota</taxon>
        <taxon>Bacilli</taxon>
        <taxon>Bacillales</taxon>
        <taxon>Bacillales Family X. Incertae Sedis</taxon>
        <taxon>Brockia</taxon>
    </lineage>
</organism>
<dbReference type="NCBIfam" id="TIGR00069">
    <property type="entry name" value="hisD"/>
    <property type="match status" value="1"/>
</dbReference>
<dbReference type="CDD" id="cd06572">
    <property type="entry name" value="Histidinol_dh"/>
    <property type="match status" value="1"/>
</dbReference>
<dbReference type="GO" id="GO:0005829">
    <property type="term" value="C:cytosol"/>
    <property type="evidence" value="ECO:0007669"/>
    <property type="project" value="TreeGrafter"/>
</dbReference>
<dbReference type="GO" id="GO:0051287">
    <property type="term" value="F:NAD binding"/>
    <property type="evidence" value="ECO:0007669"/>
    <property type="project" value="InterPro"/>
</dbReference>
<dbReference type="GO" id="GO:0000105">
    <property type="term" value="P:L-histidine biosynthetic process"/>
    <property type="evidence" value="ECO:0007669"/>
    <property type="project" value="InterPro"/>
</dbReference>
<dbReference type="GO" id="GO:0046872">
    <property type="term" value="F:metal ion binding"/>
    <property type="evidence" value="ECO:0007669"/>
    <property type="project" value="UniProtKB-KW"/>
</dbReference>